<name>A0A235BAR3_9BACL</name>
<evidence type="ECO:0000313" key="3">
    <source>
        <dbReference type="Proteomes" id="UP000215459"/>
    </source>
</evidence>
<keyword evidence="1" id="KW-0732">Signal</keyword>
<protein>
    <recommendedName>
        <fullName evidence="4">Copper amine oxidase-like N-terminal domain-containing protein</fullName>
    </recommendedName>
</protein>
<evidence type="ECO:0000256" key="1">
    <source>
        <dbReference type="SAM" id="SignalP"/>
    </source>
</evidence>
<dbReference type="RefSeq" id="WP_094263315.1">
    <property type="nucleotide sequence ID" value="NZ_NOWF01000002.1"/>
</dbReference>
<feature type="chain" id="PRO_5012285687" description="Copper amine oxidase-like N-terminal domain-containing protein" evidence="1">
    <location>
        <begin position="38"/>
        <end position="81"/>
    </location>
</feature>
<dbReference type="AlphaFoldDB" id="A0A235BAR3"/>
<reference evidence="2 3" key="1">
    <citation type="submission" date="2017-07" db="EMBL/GenBank/DDBJ databases">
        <title>The genome sequence of Paludifilum halophilum highlights mechanisms for microbial adaptation to high salt environemnts.</title>
        <authorList>
            <person name="Belbahri L."/>
        </authorList>
    </citation>
    <scope>NUCLEOTIDE SEQUENCE [LARGE SCALE GENOMIC DNA]</scope>
    <source>
        <strain evidence="2 3">DSM 102817</strain>
    </source>
</reference>
<accession>A0A235BAR3</accession>
<feature type="signal peptide" evidence="1">
    <location>
        <begin position="1"/>
        <end position="37"/>
    </location>
</feature>
<comment type="caution">
    <text evidence="2">The sequence shown here is derived from an EMBL/GenBank/DDBJ whole genome shotgun (WGS) entry which is preliminary data.</text>
</comment>
<gene>
    <name evidence="2" type="ORF">CHM34_04105</name>
</gene>
<dbReference type="EMBL" id="NOWF01000002">
    <property type="protein sequence ID" value="OYD08967.1"/>
    <property type="molecule type" value="Genomic_DNA"/>
</dbReference>
<sequence length="81" mass="9338">MKKMLTKTFYRWISNQKTKLLSCFALVFCLINPQAFAIAERSKIKENNHKVSVNVKENFPPISLPVARENNVRLNKGVFAL</sequence>
<proteinExistence type="predicted"/>
<evidence type="ECO:0008006" key="4">
    <source>
        <dbReference type="Google" id="ProtNLM"/>
    </source>
</evidence>
<keyword evidence="3" id="KW-1185">Reference proteome</keyword>
<dbReference type="Proteomes" id="UP000215459">
    <property type="component" value="Unassembled WGS sequence"/>
</dbReference>
<organism evidence="2 3">
    <name type="scientific">Paludifilum halophilum</name>
    <dbReference type="NCBI Taxonomy" id="1642702"/>
    <lineage>
        <taxon>Bacteria</taxon>
        <taxon>Bacillati</taxon>
        <taxon>Bacillota</taxon>
        <taxon>Bacilli</taxon>
        <taxon>Bacillales</taxon>
        <taxon>Thermoactinomycetaceae</taxon>
        <taxon>Paludifilum</taxon>
    </lineage>
</organism>
<evidence type="ECO:0000313" key="2">
    <source>
        <dbReference type="EMBL" id="OYD08967.1"/>
    </source>
</evidence>